<proteinExistence type="predicted"/>
<organism evidence="1">
    <name type="scientific">marine sediment metagenome</name>
    <dbReference type="NCBI Taxonomy" id="412755"/>
    <lineage>
        <taxon>unclassified sequences</taxon>
        <taxon>metagenomes</taxon>
        <taxon>ecological metagenomes</taxon>
    </lineage>
</organism>
<dbReference type="AlphaFoldDB" id="X1B1P9"/>
<accession>X1B1P9</accession>
<feature type="non-terminal residue" evidence="1">
    <location>
        <position position="1"/>
    </location>
</feature>
<dbReference type="EMBL" id="BART01013534">
    <property type="protein sequence ID" value="GAG78188.1"/>
    <property type="molecule type" value="Genomic_DNA"/>
</dbReference>
<reference evidence="1" key="1">
    <citation type="journal article" date="2014" name="Front. Microbiol.">
        <title>High frequency of phylogenetically diverse reductive dehalogenase-homologous genes in deep subseafloor sedimentary metagenomes.</title>
        <authorList>
            <person name="Kawai M."/>
            <person name="Futagami T."/>
            <person name="Toyoda A."/>
            <person name="Takaki Y."/>
            <person name="Nishi S."/>
            <person name="Hori S."/>
            <person name="Arai W."/>
            <person name="Tsubouchi T."/>
            <person name="Morono Y."/>
            <person name="Uchiyama I."/>
            <person name="Ito T."/>
            <person name="Fujiyama A."/>
            <person name="Inagaki F."/>
            <person name="Takami H."/>
        </authorList>
    </citation>
    <scope>NUCLEOTIDE SEQUENCE</scope>
    <source>
        <strain evidence="1">Expedition CK06-06</strain>
    </source>
</reference>
<comment type="caution">
    <text evidence="1">The sequence shown here is derived from an EMBL/GenBank/DDBJ whole genome shotgun (WGS) entry which is preliminary data.</text>
</comment>
<name>X1B1P9_9ZZZZ</name>
<protein>
    <submittedName>
        <fullName evidence="1">Uncharacterized protein</fullName>
    </submittedName>
</protein>
<sequence>DASGIRKRHKSPHNVSTPLRFEVLMVATEQIQEIRHLALGHKI</sequence>
<evidence type="ECO:0000313" key="1">
    <source>
        <dbReference type="EMBL" id="GAG78188.1"/>
    </source>
</evidence>
<gene>
    <name evidence="1" type="ORF">S01H4_27616</name>
</gene>